<name>A0AAN8G8C7_PATCE</name>
<evidence type="ECO:0000256" key="1">
    <source>
        <dbReference type="SAM" id="MobiDB-lite"/>
    </source>
</evidence>
<reference evidence="2 3" key="1">
    <citation type="submission" date="2024-01" db="EMBL/GenBank/DDBJ databases">
        <title>The genome of the rayed Mediterranean limpet Patella caerulea (Linnaeus, 1758).</title>
        <authorList>
            <person name="Anh-Thu Weber A."/>
            <person name="Halstead-Nussloch G."/>
        </authorList>
    </citation>
    <scope>NUCLEOTIDE SEQUENCE [LARGE SCALE GENOMIC DNA]</scope>
    <source>
        <strain evidence="2">AATW-2023a</strain>
        <tissue evidence="2">Whole specimen</tissue>
    </source>
</reference>
<evidence type="ECO:0000313" key="2">
    <source>
        <dbReference type="EMBL" id="KAK6167803.1"/>
    </source>
</evidence>
<evidence type="ECO:0000313" key="3">
    <source>
        <dbReference type="Proteomes" id="UP001347796"/>
    </source>
</evidence>
<sequence length="144" mass="16794">MNIPKNRGMNIKKSHGMDIKLAGKMNIKTSDGMKIGQPGDFSQIDNYARMREYLKTKPNSNRQYQRRRRPPIKNEPKPEVDQAVEEEPEVIENESEEVDIISEVVKSEPEKSDIKEIPRFLYSTVGSMRRSYNKFKIGDSMEDW</sequence>
<dbReference type="Proteomes" id="UP001347796">
    <property type="component" value="Unassembled WGS sequence"/>
</dbReference>
<keyword evidence="3" id="KW-1185">Reference proteome</keyword>
<organism evidence="2 3">
    <name type="scientific">Patella caerulea</name>
    <name type="common">Rayed Mediterranean limpet</name>
    <dbReference type="NCBI Taxonomy" id="87958"/>
    <lineage>
        <taxon>Eukaryota</taxon>
        <taxon>Metazoa</taxon>
        <taxon>Spiralia</taxon>
        <taxon>Lophotrochozoa</taxon>
        <taxon>Mollusca</taxon>
        <taxon>Gastropoda</taxon>
        <taxon>Patellogastropoda</taxon>
        <taxon>Patelloidea</taxon>
        <taxon>Patellidae</taxon>
        <taxon>Patella</taxon>
    </lineage>
</organism>
<proteinExistence type="predicted"/>
<gene>
    <name evidence="2" type="ORF">SNE40_021744</name>
</gene>
<dbReference type="AlphaFoldDB" id="A0AAN8G8C7"/>
<dbReference type="EMBL" id="JAZGQO010000018">
    <property type="protein sequence ID" value="KAK6167803.1"/>
    <property type="molecule type" value="Genomic_DNA"/>
</dbReference>
<feature type="compositionally biased region" description="Acidic residues" evidence="1">
    <location>
        <begin position="82"/>
        <end position="95"/>
    </location>
</feature>
<comment type="caution">
    <text evidence="2">The sequence shown here is derived from an EMBL/GenBank/DDBJ whole genome shotgun (WGS) entry which is preliminary data.</text>
</comment>
<protein>
    <submittedName>
        <fullName evidence="2">Uncharacterized protein</fullName>
    </submittedName>
</protein>
<accession>A0AAN8G8C7</accession>
<feature type="region of interest" description="Disordered" evidence="1">
    <location>
        <begin position="54"/>
        <end position="95"/>
    </location>
</feature>